<protein>
    <submittedName>
        <fullName evidence="3">Zf-HC2 domain-containing protein</fullName>
    </submittedName>
</protein>
<dbReference type="Gene3D" id="1.10.10.1320">
    <property type="entry name" value="Anti-sigma factor, zinc-finger domain"/>
    <property type="match status" value="1"/>
</dbReference>
<organism evidence="3 4">
    <name type="scientific">Thetidibacter halocola</name>
    <dbReference type="NCBI Taxonomy" id="2827239"/>
    <lineage>
        <taxon>Bacteria</taxon>
        <taxon>Pseudomonadati</taxon>
        <taxon>Pseudomonadota</taxon>
        <taxon>Alphaproteobacteria</taxon>
        <taxon>Rhodobacterales</taxon>
        <taxon>Roseobacteraceae</taxon>
        <taxon>Thetidibacter</taxon>
    </lineage>
</organism>
<dbReference type="InterPro" id="IPR027383">
    <property type="entry name" value="Znf_put"/>
</dbReference>
<comment type="caution">
    <text evidence="3">The sequence shown here is derived from an EMBL/GenBank/DDBJ whole genome shotgun (WGS) entry which is preliminary data.</text>
</comment>
<dbReference type="AlphaFoldDB" id="A0A8J8BA63"/>
<dbReference type="Proteomes" id="UP000681356">
    <property type="component" value="Unassembled WGS sequence"/>
</dbReference>
<keyword evidence="1" id="KW-0472">Membrane</keyword>
<evidence type="ECO:0000259" key="2">
    <source>
        <dbReference type="Pfam" id="PF13490"/>
    </source>
</evidence>
<keyword evidence="1" id="KW-0812">Transmembrane</keyword>
<feature type="domain" description="Putative zinc-finger" evidence="2">
    <location>
        <begin position="9"/>
        <end position="32"/>
    </location>
</feature>
<feature type="transmembrane region" description="Helical" evidence="1">
    <location>
        <begin position="85"/>
        <end position="107"/>
    </location>
</feature>
<evidence type="ECO:0000313" key="4">
    <source>
        <dbReference type="Proteomes" id="UP000681356"/>
    </source>
</evidence>
<sequence>MTRTMMDKERLAAFADGELSPEDAAAVVMHLSDHPEDQAYVDDLMAANAALAQAFSAPLAEPVPTRLLAAAGMPGANVIPFRRRVLRLGAGGLALAASVAAAALLVWPGADTRLVPGAVAGGSPLAQALDSLPSGVPATLEGRALMILASLPVQDGFCREVEIVDSSASLLEMALACRGAGGWRVEVVLAERLPETTENGYVPAGGVETAGLTPFLDRLGAGLALSPQDEQAAIAAGWKR</sequence>
<gene>
    <name evidence="3" type="ORF">KB874_12215</name>
</gene>
<keyword evidence="1" id="KW-1133">Transmembrane helix</keyword>
<evidence type="ECO:0000256" key="1">
    <source>
        <dbReference type="SAM" id="Phobius"/>
    </source>
</evidence>
<dbReference type="RefSeq" id="WP_212536821.1">
    <property type="nucleotide sequence ID" value="NZ_JAGTUU010000004.1"/>
</dbReference>
<dbReference type="InterPro" id="IPR041916">
    <property type="entry name" value="Anti_sigma_zinc_sf"/>
</dbReference>
<reference evidence="3" key="1">
    <citation type="submission" date="2021-04" db="EMBL/GenBank/DDBJ databases">
        <authorList>
            <person name="Yoon J."/>
        </authorList>
    </citation>
    <scope>NUCLEOTIDE SEQUENCE</scope>
    <source>
        <strain evidence="3">KMU-90</strain>
    </source>
</reference>
<keyword evidence="4" id="KW-1185">Reference proteome</keyword>
<proteinExistence type="predicted"/>
<dbReference type="Pfam" id="PF13490">
    <property type="entry name" value="zf-HC2"/>
    <property type="match status" value="1"/>
</dbReference>
<accession>A0A8J8BA63</accession>
<evidence type="ECO:0000313" key="3">
    <source>
        <dbReference type="EMBL" id="MBS0124863.1"/>
    </source>
</evidence>
<dbReference type="EMBL" id="JAGTUU010000004">
    <property type="protein sequence ID" value="MBS0124863.1"/>
    <property type="molecule type" value="Genomic_DNA"/>
</dbReference>
<name>A0A8J8BA63_9RHOB</name>